<comment type="similarity">
    <text evidence="2">Belongs to the major facilitator superfamily. Folate-biopterin transporter (TC 2.A.71) family.</text>
</comment>
<evidence type="ECO:0000256" key="5">
    <source>
        <dbReference type="ARBA" id="ARBA00022989"/>
    </source>
</evidence>
<comment type="subcellular location">
    <subcellularLocation>
        <location evidence="1">Membrane</location>
        <topology evidence="1">Multi-pass membrane protein</topology>
    </subcellularLocation>
</comment>
<feature type="transmembrane region" description="Helical" evidence="7">
    <location>
        <begin position="118"/>
        <end position="138"/>
    </location>
</feature>
<feature type="transmembrane region" description="Helical" evidence="7">
    <location>
        <begin position="449"/>
        <end position="472"/>
    </location>
</feature>
<organism evidence="8 9">
    <name type="scientific">Phytophthora oleae</name>
    <dbReference type="NCBI Taxonomy" id="2107226"/>
    <lineage>
        <taxon>Eukaryota</taxon>
        <taxon>Sar</taxon>
        <taxon>Stramenopiles</taxon>
        <taxon>Oomycota</taxon>
        <taxon>Peronosporomycetes</taxon>
        <taxon>Peronosporales</taxon>
        <taxon>Peronosporaceae</taxon>
        <taxon>Phytophthora</taxon>
    </lineage>
</organism>
<dbReference type="Proteomes" id="UP001632037">
    <property type="component" value="Unassembled WGS sequence"/>
</dbReference>
<dbReference type="EMBL" id="JBIMZQ010000017">
    <property type="protein sequence ID" value="KAL3666338.1"/>
    <property type="molecule type" value="Genomic_DNA"/>
</dbReference>
<evidence type="ECO:0000256" key="3">
    <source>
        <dbReference type="ARBA" id="ARBA00022448"/>
    </source>
</evidence>
<feature type="transmembrane region" description="Helical" evidence="7">
    <location>
        <begin position="484"/>
        <end position="504"/>
    </location>
</feature>
<evidence type="ECO:0000256" key="4">
    <source>
        <dbReference type="ARBA" id="ARBA00022692"/>
    </source>
</evidence>
<feature type="transmembrane region" description="Helical" evidence="7">
    <location>
        <begin position="262"/>
        <end position="281"/>
    </location>
</feature>
<feature type="transmembrane region" description="Helical" evidence="7">
    <location>
        <begin position="227"/>
        <end position="250"/>
    </location>
</feature>
<evidence type="ECO:0000313" key="8">
    <source>
        <dbReference type="EMBL" id="KAL3666338.1"/>
    </source>
</evidence>
<accession>A0ABD3FHV2</accession>
<evidence type="ECO:0000313" key="9">
    <source>
        <dbReference type="Proteomes" id="UP001632037"/>
    </source>
</evidence>
<feature type="transmembrane region" description="Helical" evidence="7">
    <location>
        <begin position="293"/>
        <end position="312"/>
    </location>
</feature>
<keyword evidence="4 7" id="KW-0812">Transmembrane</keyword>
<feature type="transmembrane region" description="Helical" evidence="7">
    <location>
        <begin position="530"/>
        <end position="553"/>
    </location>
</feature>
<keyword evidence="9" id="KW-1185">Reference proteome</keyword>
<evidence type="ECO:0000256" key="7">
    <source>
        <dbReference type="SAM" id="Phobius"/>
    </source>
</evidence>
<evidence type="ECO:0000256" key="2">
    <source>
        <dbReference type="ARBA" id="ARBA00007015"/>
    </source>
</evidence>
<name>A0ABD3FHV2_9STRA</name>
<comment type="caution">
    <text evidence="8">The sequence shown here is derived from an EMBL/GenBank/DDBJ whole genome shotgun (WGS) entry which is preliminary data.</text>
</comment>
<dbReference type="InterPro" id="IPR039309">
    <property type="entry name" value="BT1"/>
</dbReference>
<gene>
    <name evidence="8" type="ORF">V7S43_008590</name>
</gene>
<dbReference type="AlphaFoldDB" id="A0ABD3FHV2"/>
<feature type="transmembrane region" description="Helical" evidence="7">
    <location>
        <begin position="574"/>
        <end position="595"/>
    </location>
</feature>
<dbReference type="SUPFAM" id="SSF103473">
    <property type="entry name" value="MFS general substrate transporter"/>
    <property type="match status" value="1"/>
</dbReference>
<dbReference type="InterPro" id="IPR036259">
    <property type="entry name" value="MFS_trans_sf"/>
</dbReference>
<evidence type="ECO:0000256" key="6">
    <source>
        <dbReference type="ARBA" id="ARBA00023136"/>
    </source>
</evidence>
<feature type="transmembrane region" description="Helical" evidence="7">
    <location>
        <begin position="187"/>
        <end position="207"/>
    </location>
</feature>
<evidence type="ECO:0008006" key="10">
    <source>
        <dbReference type="Google" id="ProtNLM"/>
    </source>
</evidence>
<keyword evidence="6 7" id="KW-0472">Membrane</keyword>
<dbReference type="PANTHER" id="PTHR31585">
    <property type="entry name" value="FOLATE-BIOPTERIN TRANSPORTER 1, CHLOROPLASTIC"/>
    <property type="match status" value="1"/>
</dbReference>
<reference evidence="8 9" key="1">
    <citation type="submission" date="2024-09" db="EMBL/GenBank/DDBJ databases">
        <title>Genome sequencing and assembly of Phytophthora oleae, isolate VK10A, causative agent of rot of olive drupes.</title>
        <authorList>
            <person name="Conti Taguali S."/>
            <person name="Riolo M."/>
            <person name="La Spada F."/>
            <person name="Cacciola S.O."/>
            <person name="Dionisio G."/>
        </authorList>
    </citation>
    <scope>NUCLEOTIDE SEQUENCE [LARGE SCALE GENOMIC DNA]</scope>
    <source>
        <strain evidence="8 9">VK10A</strain>
    </source>
</reference>
<evidence type="ECO:0000256" key="1">
    <source>
        <dbReference type="ARBA" id="ARBA00004141"/>
    </source>
</evidence>
<dbReference type="PANTHER" id="PTHR31585:SF5">
    <property type="entry name" value="RNA-BINDING S4 DOMAIN-CONTAINING PROTEIN"/>
    <property type="match status" value="1"/>
</dbReference>
<keyword evidence="5 7" id="KW-1133">Transmembrane helix</keyword>
<sequence>MQDPHFFSNVSGFRPIVLYDTRVDLIDESLTLSRSRKEQLPHFSTLSSRELDEIDAECVLSPVSYQDKTTDQPVQTPQSPPPPRERGFAVGDAMFNYRALGSLRCGLAPIALLNRRHAGLAFSAFALGAAVAIMRTAYRPQLLSVLKIRFQRSYDTQVTLLDWGDLLSVFLGLLSDCVPIYGTRRKAYIALGWIFSAVSFACIGEIYTQQIRDVKDPKVMFGRLLEAWSVIGSFALQFVWVSMLALVVGFGQREALSERGGLATLFLVFWQTGVLVAHLVVAEFQQSLTVADTSTAIATISVIMLPFVLWFLHDDDEQEATATLIASTKRVGLVPALRTGVIQLWEICQEKATYRVLMFLLMYGSLLKAYDPDVNKALASWSGFASSDIDDNPWVLVLQSSVELVALLHAKWRLLSVAWRQLAFIGTGIVVVGTMVQATIISMDIIRAKWFFSIFLGIIGCPKTWILVFMVLTTTEVSHVGCEAVTMGLVLSGLGLGTSVLNAIEEWITQATDSTIIQEMIDKDSHSTRVHILVTAVAYAAVNLFAAAAVSWLPRSKLEAQQLRAFGGYSRKGAALILVLFFVLLALVVVANLQII</sequence>
<feature type="transmembrane region" description="Helical" evidence="7">
    <location>
        <begin position="422"/>
        <end position="443"/>
    </location>
</feature>
<keyword evidence="3" id="KW-0813">Transport</keyword>
<proteinExistence type="inferred from homology"/>
<protein>
    <recommendedName>
        <fullName evidence="10">Transmembrane protein</fullName>
    </recommendedName>
</protein>
<dbReference type="GO" id="GO:0016020">
    <property type="term" value="C:membrane"/>
    <property type="evidence" value="ECO:0007669"/>
    <property type="project" value="UniProtKB-SubCell"/>
</dbReference>